<organism evidence="1 2">
    <name type="scientific">Trichoderma gamsii</name>
    <dbReference type="NCBI Taxonomy" id="398673"/>
    <lineage>
        <taxon>Eukaryota</taxon>
        <taxon>Fungi</taxon>
        <taxon>Dikarya</taxon>
        <taxon>Ascomycota</taxon>
        <taxon>Pezizomycotina</taxon>
        <taxon>Sordariomycetes</taxon>
        <taxon>Hypocreomycetidae</taxon>
        <taxon>Hypocreales</taxon>
        <taxon>Hypocreaceae</taxon>
        <taxon>Trichoderma</taxon>
    </lineage>
</organism>
<gene>
    <name evidence="1" type="ORF">TGAM01_v209770</name>
</gene>
<protein>
    <submittedName>
        <fullName evidence="1">Uncharacterized protein</fullName>
    </submittedName>
</protein>
<reference evidence="1 2" key="1">
    <citation type="journal article" date="2016" name="Genome Announc.">
        <title>Draft Whole-Genome Sequence of Trichoderma gamsii T6085, a Promising Biocontrol Agent of Fusarium Head Blight on Wheat.</title>
        <authorList>
            <person name="Baroncelli R."/>
            <person name="Zapparata A."/>
            <person name="Piaggeschi G."/>
            <person name="Sarrocco S."/>
            <person name="Vannacci G."/>
        </authorList>
    </citation>
    <scope>NUCLEOTIDE SEQUENCE [LARGE SCALE GENOMIC DNA]</scope>
    <source>
        <strain evidence="1 2">T6085</strain>
    </source>
</reference>
<accession>A0A2P4ZAJ0</accession>
<name>A0A2P4ZAJ0_9HYPO</name>
<keyword evidence="2" id="KW-1185">Reference proteome</keyword>
<dbReference type="RefSeq" id="XP_024404616.1">
    <property type="nucleotide sequence ID" value="XM_024550633.1"/>
</dbReference>
<comment type="caution">
    <text evidence="1">The sequence shown here is derived from an EMBL/GenBank/DDBJ whole genome shotgun (WGS) entry which is preliminary data.</text>
</comment>
<dbReference type="Proteomes" id="UP000054821">
    <property type="component" value="Unassembled WGS sequence"/>
</dbReference>
<dbReference type="EMBL" id="JPDN02000051">
    <property type="protein sequence ID" value="PON21319.1"/>
    <property type="molecule type" value="Genomic_DNA"/>
</dbReference>
<evidence type="ECO:0000313" key="2">
    <source>
        <dbReference type="Proteomes" id="UP000054821"/>
    </source>
</evidence>
<sequence length="169" mass="19138">MPPLPEFFEWEAAENVGQIPRPMRIENPNFNAAVGRFLALGLQTQQRSKVDHASNAEANNDAATATLRLHHRDDKLPASLLQVIVSRDGLDLVGNIVMFEKASEDSACAESVRLEGHEDQYRRRERMASVLQMRVELRYQGTRQIHGSDWRFCMSISTPNGSNLSRMMD</sequence>
<proteinExistence type="predicted"/>
<dbReference type="GeneID" id="36347867"/>
<evidence type="ECO:0000313" key="1">
    <source>
        <dbReference type="EMBL" id="PON21319.1"/>
    </source>
</evidence>
<dbReference type="AlphaFoldDB" id="A0A2P4ZAJ0"/>